<dbReference type="SUPFAM" id="SSF52743">
    <property type="entry name" value="Subtilisin-like"/>
    <property type="match status" value="1"/>
</dbReference>
<dbReference type="Gene3D" id="3.40.50.200">
    <property type="entry name" value="Peptidase S8/S53 domain"/>
    <property type="match status" value="1"/>
</dbReference>
<feature type="signal peptide" evidence="7">
    <location>
        <begin position="1"/>
        <end position="26"/>
    </location>
</feature>
<dbReference type="Pfam" id="PF00082">
    <property type="entry name" value="Peptidase_S8"/>
    <property type="match status" value="1"/>
</dbReference>
<dbReference type="RefSeq" id="WP_239565370.1">
    <property type="nucleotide sequence ID" value="NZ_BAABIN010000002.1"/>
</dbReference>
<dbReference type="Pfam" id="PF04151">
    <property type="entry name" value="PPC"/>
    <property type="match status" value="1"/>
</dbReference>
<evidence type="ECO:0000256" key="2">
    <source>
        <dbReference type="ARBA" id="ARBA00022670"/>
    </source>
</evidence>
<dbReference type="InterPro" id="IPR022398">
    <property type="entry name" value="Peptidase_S8_His-AS"/>
</dbReference>
<dbReference type="GO" id="GO:0006508">
    <property type="term" value="P:proteolysis"/>
    <property type="evidence" value="ECO:0007669"/>
    <property type="project" value="UniProtKB-KW"/>
</dbReference>
<feature type="domain" description="Peptidase C-terminal archaeal/bacterial" evidence="9">
    <location>
        <begin position="680"/>
        <end position="744"/>
    </location>
</feature>
<feature type="active site" description="Charge relay system" evidence="5 6">
    <location>
        <position position="475"/>
    </location>
</feature>
<keyword evidence="3 6" id="KW-0378">Hydrolase</keyword>
<evidence type="ECO:0000256" key="7">
    <source>
        <dbReference type="SAM" id="SignalP"/>
    </source>
</evidence>
<feature type="chain" id="PRO_5037888535" evidence="7">
    <location>
        <begin position="27"/>
        <end position="763"/>
    </location>
</feature>
<feature type="domain" description="Peptidase S8/S53" evidence="8">
    <location>
        <begin position="231"/>
        <end position="527"/>
    </location>
</feature>
<dbReference type="Proteomes" id="UP000717624">
    <property type="component" value="Unassembled WGS sequence"/>
</dbReference>
<dbReference type="InterPro" id="IPR036852">
    <property type="entry name" value="Peptidase_S8/S53_dom_sf"/>
</dbReference>
<dbReference type="InterPro" id="IPR015500">
    <property type="entry name" value="Peptidase_S8_subtilisin-rel"/>
</dbReference>
<dbReference type="Gene3D" id="2.60.120.380">
    <property type="match status" value="2"/>
</dbReference>
<dbReference type="InterPro" id="IPR008979">
    <property type="entry name" value="Galactose-bd-like_sf"/>
</dbReference>
<evidence type="ECO:0000256" key="6">
    <source>
        <dbReference type="PROSITE-ProRule" id="PRU01240"/>
    </source>
</evidence>
<name>A0A938Y2J1_9BACL</name>
<keyword evidence="11" id="KW-1185">Reference proteome</keyword>
<comment type="caution">
    <text evidence="10">The sequence shown here is derived from an EMBL/GenBank/DDBJ whole genome shotgun (WGS) entry which is preliminary data.</text>
</comment>
<evidence type="ECO:0000313" key="11">
    <source>
        <dbReference type="Proteomes" id="UP000717624"/>
    </source>
</evidence>
<gene>
    <name evidence="10" type="ORF">JOD01_002061</name>
</gene>
<dbReference type="AlphaFoldDB" id="A0A938Y2J1"/>
<evidence type="ECO:0000259" key="9">
    <source>
        <dbReference type="Pfam" id="PF04151"/>
    </source>
</evidence>
<dbReference type="InterPro" id="IPR051048">
    <property type="entry name" value="Peptidase_S8/S53_subtilisin"/>
</dbReference>
<protein>
    <submittedName>
        <fullName evidence="10">Subtilisin family serine protease/uncharacterized protein YfaP (DUF2135 family)</fullName>
    </submittedName>
</protein>
<dbReference type="InterPro" id="IPR007280">
    <property type="entry name" value="Peptidase_C_arc/bac"/>
</dbReference>
<evidence type="ECO:0000256" key="1">
    <source>
        <dbReference type="ARBA" id="ARBA00011073"/>
    </source>
</evidence>
<dbReference type="PROSITE" id="PS51892">
    <property type="entry name" value="SUBTILASE"/>
    <property type="match status" value="1"/>
</dbReference>
<evidence type="ECO:0000256" key="3">
    <source>
        <dbReference type="ARBA" id="ARBA00022801"/>
    </source>
</evidence>
<evidence type="ECO:0000259" key="8">
    <source>
        <dbReference type="Pfam" id="PF00082"/>
    </source>
</evidence>
<dbReference type="PRINTS" id="PR00723">
    <property type="entry name" value="SUBTILISIN"/>
</dbReference>
<dbReference type="PANTHER" id="PTHR43399">
    <property type="entry name" value="SUBTILISIN-RELATED"/>
    <property type="match status" value="1"/>
</dbReference>
<dbReference type="GO" id="GO:0004252">
    <property type="term" value="F:serine-type endopeptidase activity"/>
    <property type="evidence" value="ECO:0007669"/>
    <property type="project" value="UniProtKB-UniRule"/>
</dbReference>
<evidence type="ECO:0000313" key="10">
    <source>
        <dbReference type="EMBL" id="MBM7590457.1"/>
    </source>
</evidence>
<keyword evidence="2 6" id="KW-0645">Protease</keyword>
<sequence>MKRIWQTSIVGTISLSLLITAQPAFAKNESERSAKKAQIEADQEISLRANPLHSRGSSFDFSEDLVLIQFTGPIQEKWKEELADAGIELGDYIPDFSFIAKVTEKEQQKLLKKLSYIKRVTAFEPEYKLAPELREAVEDGNQVDVAVIGFDKKSDLHEVLERLDEDEYSKLETKTAGRAITDVRVKGNKLDELLDSDDVIAVLPKGKIKLHNDQAAKIIQSDELADTGYEGNGQVIGVADTGLDTGNVRNMHPDLADQVKKLYALGRRGDASDPVGHGTHVAGSLVGNGSASNGKITGMAPEAKLVFQSIMDEEGAIVFDSFYDLLDEAYDDGARIHSDSWGLDPVADPEIAGVYDETAYEADRFLWEHKDMLLVVAAGNEGDEYGLGSVSSPATAKNAIAVGATENLRPSKGSLSDDEDEIAYFSSKGPTADGRFKPDLVAPGTFILSTRSRLAPDDQFWDTYNSDYAYMGGTSMATPILAGGAAQVREYLQEEGIKKPSAALIKSMLITGADILDDAYFEEQGYGRVNLEKAIGADFADETSGLKTGQKQTYSIEVTDTKHPFLATLVWTDYPASPAARRALVNDLNLKITAPSGQVYNGNDFFDDDTDDDVDNKNNVEEVWIDNPEKGTYQVTVEAYNIPMGPQPFALSTNGKLKEQKTKKLTKKGTLSSKSKKYVDYNISVKTPGTISLVADWDDEDADVDLYLYNSSGKKLVSSTSSKNYPETLDYAVTKAGTYKVRIRLDSSGSTDYVLEIHYPASS</sequence>
<dbReference type="InterPro" id="IPR034058">
    <property type="entry name" value="TagA/B/C/D_pept_dom"/>
</dbReference>
<dbReference type="PROSITE" id="PS00137">
    <property type="entry name" value="SUBTILASE_HIS"/>
    <property type="match status" value="1"/>
</dbReference>
<keyword evidence="7" id="KW-0732">Signal</keyword>
<evidence type="ECO:0000256" key="4">
    <source>
        <dbReference type="ARBA" id="ARBA00022825"/>
    </source>
</evidence>
<feature type="active site" description="Charge relay system" evidence="5 6">
    <location>
        <position position="240"/>
    </location>
</feature>
<organism evidence="10 11">
    <name type="scientific">Brevibacillus fulvus</name>
    <dbReference type="NCBI Taxonomy" id="1125967"/>
    <lineage>
        <taxon>Bacteria</taxon>
        <taxon>Bacillati</taxon>
        <taxon>Bacillota</taxon>
        <taxon>Bacilli</taxon>
        <taxon>Bacillales</taxon>
        <taxon>Paenibacillaceae</taxon>
        <taxon>Brevibacillus</taxon>
    </lineage>
</organism>
<dbReference type="CDD" id="cd04842">
    <property type="entry name" value="Peptidases_S8_Kp43_protease"/>
    <property type="match status" value="1"/>
</dbReference>
<dbReference type="SUPFAM" id="SSF49785">
    <property type="entry name" value="Galactose-binding domain-like"/>
    <property type="match status" value="1"/>
</dbReference>
<dbReference type="EMBL" id="JAFBEB010000006">
    <property type="protein sequence ID" value="MBM7590457.1"/>
    <property type="molecule type" value="Genomic_DNA"/>
</dbReference>
<evidence type="ECO:0000256" key="5">
    <source>
        <dbReference type="PIRSR" id="PIRSR615500-1"/>
    </source>
</evidence>
<proteinExistence type="inferred from homology"/>
<feature type="active site" description="Charge relay system" evidence="5 6">
    <location>
        <position position="277"/>
    </location>
</feature>
<dbReference type="PANTHER" id="PTHR43399:SF4">
    <property type="entry name" value="CELL WALL-ASSOCIATED PROTEASE"/>
    <property type="match status" value="1"/>
</dbReference>
<accession>A0A938Y2J1</accession>
<reference evidence="10" key="1">
    <citation type="submission" date="2021-01" db="EMBL/GenBank/DDBJ databases">
        <title>Genomic Encyclopedia of Type Strains, Phase IV (KMG-IV): sequencing the most valuable type-strain genomes for metagenomic binning, comparative biology and taxonomic classification.</title>
        <authorList>
            <person name="Goeker M."/>
        </authorList>
    </citation>
    <scope>NUCLEOTIDE SEQUENCE</scope>
    <source>
        <strain evidence="10">DSM 25523</strain>
    </source>
</reference>
<dbReference type="InterPro" id="IPR000209">
    <property type="entry name" value="Peptidase_S8/S53_dom"/>
</dbReference>
<keyword evidence="4 6" id="KW-0720">Serine protease</keyword>
<comment type="similarity">
    <text evidence="1 6">Belongs to the peptidase S8 family.</text>
</comment>